<dbReference type="InterPro" id="IPR018392">
    <property type="entry name" value="LysM"/>
</dbReference>
<keyword evidence="4" id="KW-1185">Reference proteome</keyword>
<evidence type="ECO:0000256" key="1">
    <source>
        <dbReference type="SAM" id="SignalP"/>
    </source>
</evidence>
<dbReference type="AlphaFoldDB" id="A0AA39P3T1"/>
<dbReference type="Proteomes" id="UP001175227">
    <property type="component" value="Unassembled WGS sequence"/>
</dbReference>
<dbReference type="Gene3D" id="3.10.350.10">
    <property type="entry name" value="LysM domain"/>
    <property type="match status" value="1"/>
</dbReference>
<sequence>MFARTFILIAAAITGINAACDNGLPGYTHIVISGDTCSGIATQGGITLARLQAANPGINCNFLVVGQRVCVPSN</sequence>
<reference evidence="3" key="1">
    <citation type="submission" date="2023-06" db="EMBL/GenBank/DDBJ databases">
        <authorList>
            <consortium name="Lawrence Berkeley National Laboratory"/>
            <person name="Ahrendt S."/>
            <person name="Sahu N."/>
            <person name="Indic B."/>
            <person name="Wong-Bajracharya J."/>
            <person name="Merenyi Z."/>
            <person name="Ke H.-M."/>
            <person name="Monk M."/>
            <person name="Kocsube S."/>
            <person name="Drula E."/>
            <person name="Lipzen A."/>
            <person name="Balint B."/>
            <person name="Henrissat B."/>
            <person name="Andreopoulos B."/>
            <person name="Martin F.M."/>
            <person name="Harder C.B."/>
            <person name="Rigling D."/>
            <person name="Ford K.L."/>
            <person name="Foster G.D."/>
            <person name="Pangilinan J."/>
            <person name="Papanicolaou A."/>
            <person name="Barry K."/>
            <person name="LaButti K."/>
            <person name="Viragh M."/>
            <person name="Koriabine M."/>
            <person name="Yan M."/>
            <person name="Riley R."/>
            <person name="Champramary S."/>
            <person name="Plett K.L."/>
            <person name="Tsai I.J."/>
            <person name="Slot J."/>
            <person name="Sipos G."/>
            <person name="Plett J."/>
            <person name="Nagy L.G."/>
            <person name="Grigoriev I.V."/>
        </authorList>
    </citation>
    <scope>NUCLEOTIDE SEQUENCE</scope>
    <source>
        <strain evidence="3">ICMP 16352</strain>
    </source>
</reference>
<comment type="caution">
    <text evidence="3">The sequence shown here is derived from an EMBL/GenBank/DDBJ whole genome shotgun (WGS) entry which is preliminary data.</text>
</comment>
<dbReference type="Pfam" id="PF01476">
    <property type="entry name" value="LysM"/>
    <property type="match status" value="1"/>
</dbReference>
<evidence type="ECO:0000259" key="2">
    <source>
        <dbReference type="PROSITE" id="PS51782"/>
    </source>
</evidence>
<feature type="domain" description="LysM" evidence="2">
    <location>
        <begin position="27"/>
        <end position="71"/>
    </location>
</feature>
<dbReference type="CDD" id="cd00118">
    <property type="entry name" value="LysM"/>
    <property type="match status" value="1"/>
</dbReference>
<dbReference type="InterPro" id="IPR036779">
    <property type="entry name" value="LysM_dom_sf"/>
</dbReference>
<keyword evidence="1" id="KW-0732">Signal</keyword>
<gene>
    <name evidence="3" type="ORF">IW261DRAFT_1490168</name>
</gene>
<proteinExistence type="predicted"/>
<organism evidence="3 4">
    <name type="scientific">Armillaria novae-zelandiae</name>
    <dbReference type="NCBI Taxonomy" id="153914"/>
    <lineage>
        <taxon>Eukaryota</taxon>
        <taxon>Fungi</taxon>
        <taxon>Dikarya</taxon>
        <taxon>Basidiomycota</taxon>
        <taxon>Agaricomycotina</taxon>
        <taxon>Agaricomycetes</taxon>
        <taxon>Agaricomycetidae</taxon>
        <taxon>Agaricales</taxon>
        <taxon>Marasmiineae</taxon>
        <taxon>Physalacriaceae</taxon>
        <taxon>Armillaria</taxon>
    </lineage>
</organism>
<feature type="chain" id="PRO_5041244498" description="LysM domain-containing protein" evidence="1">
    <location>
        <begin position="19"/>
        <end position="74"/>
    </location>
</feature>
<protein>
    <recommendedName>
        <fullName evidence="2">LysM domain-containing protein</fullName>
    </recommendedName>
</protein>
<evidence type="ECO:0000313" key="4">
    <source>
        <dbReference type="Proteomes" id="UP001175227"/>
    </source>
</evidence>
<feature type="signal peptide" evidence="1">
    <location>
        <begin position="1"/>
        <end position="18"/>
    </location>
</feature>
<accession>A0AA39P3T1</accession>
<evidence type="ECO:0000313" key="3">
    <source>
        <dbReference type="EMBL" id="KAK0476811.1"/>
    </source>
</evidence>
<dbReference type="EMBL" id="JAUEPR010000019">
    <property type="protein sequence ID" value="KAK0476811.1"/>
    <property type="molecule type" value="Genomic_DNA"/>
</dbReference>
<dbReference type="SUPFAM" id="SSF54106">
    <property type="entry name" value="LysM domain"/>
    <property type="match status" value="1"/>
</dbReference>
<dbReference type="PROSITE" id="PS51782">
    <property type="entry name" value="LYSM"/>
    <property type="match status" value="1"/>
</dbReference>
<name>A0AA39P3T1_9AGAR</name>
<dbReference type="SMART" id="SM00257">
    <property type="entry name" value="LysM"/>
    <property type="match status" value="1"/>
</dbReference>